<protein>
    <submittedName>
        <fullName evidence="3">Protein zer-1 homolog</fullName>
    </submittedName>
</protein>
<name>A0A0R3T8P6_RODNA</name>
<evidence type="ECO:0000313" key="2">
    <source>
        <dbReference type="Proteomes" id="UP000278807"/>
    </source>
</evidence>
<organism evidence="3">
    <name type="scientific">Rodentolepis nana</name>
    <name type="common">Dwarf tapeworm</name>
    <name type="synonym">Hymenolepis nana</name>
    <dbReference type="NCBI Taxonomy" id="102285"/>
    <lineage>
        <taxon>Eukaryota</taxon>
        <taxon>Metazoa</taxon>
        <taxon>Spiralia</taxon>
        <taxon>Lophotrochozoa</taxon>
        <taxon>Platyhelminthes</taxon>
        <taxon>Cestoda</taxon>
        <taxon>Eucestoda</taxon>
        <taxon>Cyclophyllidea</taxon>
        <taxon>Hymenolepididae</taxon>
        <taxon>Rodentolepis</taxon>
    </lineage>
</organism>
<dbReference type="AlphaFoldDB" id="A0A0R3T8P6"/>
<dbReference type="OrthoDB" id="5783533at2759"/>
<dbReference type="SUPFAM" id="SSF52047">
    <property type="entry name" value="RNI-like"/>
    <property type="match status" value="1"/>
</dbReference>
<dbReference type="WBParaSite" id="HNAJ_0000343401-mRNA-1">
    <property type="protein sequence ID" value="HNAJ_0000343401-mRNA-1"/>
    <property type="gene ID" value="HNAJ_0000343401"/>
</dbReference>
<proteinExistence type="predicted"/>
<gene>
    <name evidence="1" type="ORF">HNAJ_LOCUS3433</name>
</gene>
<dbReference type="GO" id="GO:0031462">
    <property type="term" value="C:Cul2-RING ubiquitin ligase complex"/>
    <property type="evidence" value="ECO:0007669"/>
    <property type="project" value="TreeGrafter"/>
</dbReference>
<evidence type="ECO:0000313" key="1">
    <source>
        <dbReference type="EMBL" id="VDN99292.1"/>
    </source>
</evidence>
<dbReference type="Proteomes" id="UP000278807">
    <property type="component" value="Unassembled WGS sequence"/>
</dbReference>
<dbReference type="Gene3D" id="3.80.10.10">
    <property type="entry name" value="Ribonuclease Inhibitor"/>
    <property type="match status" value="1"/>
</dbReference>
<dbReference type="PANTHER" id="PTHR12904">
    <property type="match status" value="1"/>
</dbReference>
<reference evidence="3" key="1">
    <citation type="submission" date="2017-02" db="UniProtKB">
        <authorList>
            <consortium name="WormBaseParasite"/>
        </authorList>
    </citation>
    <scope>IDENTIFICATION</scope>
</reference>
<accession>A0A0R3T8P6</accession>
<sequence>MQSVTVFRISGHGESNVDSLKDLCIQFIVRNFNTLVTRCSDGENTKYVWRFYHSLHSSDEAFLVGLIMFHLVEAGVLKCEHLGLFSKEYVNLYAVRLRNMHLTPESLSFLRGHSLVSLSAADITGVDGLNLVLSLDETNLAHLKKLCLTGTTVPHAVILPLITALGNLKALLNLELSGMDLNSEHLRELVLTLPRLESLDISLTMVSNIEFLSDLKDSLRELKMHSLRVPQGRCFEHILSTILKLQNLRILDVSYYLKGGDVRCQSVDRLCEPGVLPHLVQLDMGGNPFGLTVEDVKIWDAKLWEPFYENAESIIDFCSIRDDNCFSLSLSFRKLIENHSELNFLGLASWTPPDDLSYFDRLRAQYPTVTVLGGNSAEQMIKAIKEYSGNSPHLLHTFERIENFVNSDASYMTSNLLKHVIRAVMMNVSRCSILTRGLRILHNCAVRHVTEDDYSRLLIQKIVDISFIVAEMYHGEKVANDAAATIEILMQLHRYDIDSKQFYEMVLQNAISAGCLREKDKAITRLLYYLVTMPLADLDEISTNERLLKFLIWCSAVVSLEKSQVEEIQARLNDHDLSYLVTDFPRFPPAYNPCIVPAIRRLVTSRPRVCRMFANLGGVEVLEEMSKVDMSPFVITTEIAATVEAVQNGLEESANEQPNSI</sequence>
<dbReference type="PANTHER" id="PTHR12904:SF22">
    <property type="entry name" value="ZYG-11 FAMILY MEMBER B, CELL CYCLE REGULATOR"/>
    <property type="match status" value="1"/>
</dbReference>
<dbReference type="InterPro" id="IPR051341">
    <property type="entry name" value="Zyg-11_UBL_adapter"/>
</dbReference>
<reference evidence="1 2" key="2">
    <citation type="submission" date="2018-11" db="EMBL/GenBank/DDBJ databases">
        <authorList>
            <consortium name="Pathogen Informatics"/>
        </authorList>
    </citation>
    <scope>NUCLEOTIDE SEQUENCE [LARGE SCALE GENOMIC DNA]</scope>
</reference>
<dbReference type="EMBL" id="UZAE01002009">
    <property type="protein sequence ID" value="VDN99292.1"/>
    <property type="molecule type" value="Genomic_DNA"/>
</dbReference>
<dbReference type="InterPro" id="IPR032675">
    <property type="entry name" value="LRR_dom_sf"/>
</dbReference>
<keyword evidence="2" id="KW-1185">Reference proteome</keyword>
<evidence type="ECO:0000313" key="3">
    <source>
        <dbReference type="WBParaSite" id="HNAJ_0000343401-mRNA-1"/>
    </source>
</evidence>